<evidence type="ECO:0000313" key="2">
    <source>
        <dbReference type="Proteomes" id="UP000193963"/>
    </source>
</evidence>
<name>A0A1X6ZZ23_9RHOB</name>
<dbReference type="Proteomes" id="UP000193963">
    <property type="component" value="Unassembled WGS sequence"/>
</dbReference>
<protein>
    <submittedName>
        <fullName evidence="1">Uncharacterized protein</fullName>
    </submittedName>
</protein>
<proteinExistence type="predicted"/>
<dbReference type="EMBL" id="FWFN01000007">
    <property type="protein sequence ID" value="SLN65379.1"/>
    <property type="molecule type" value="Genomic_DNA"/>
</dbReference>
<dbReference type="OrthoDB" id="7658483at2"/>
<reference evidence="1 2" key="1">
    <citation type="submission" date="2017-03" db="EMBL/GenBank/DDBJ databases">
        <authorList>
            <person name="Afonso C.L."/>
            <person name="Miller P.J."/>
            <person name="Scott M.A."/>
            <person name="Spackman E."/>
            <person name="Goraichik I."/>
            <person name="Dimitrov K.M."/>
            <person name="Suarez D.L."/>
            <person name="Swayne D.E."/>
        </authorList>
    </citation>
    <scope>NUCLEOTIDE SEQUENCE [LARGE SCALE GENOMIC DNA]</scope>
    <source>
        <strain evidence="1 2">CECT 7751</strain>
    </source>
</reference>
<evidence type="ECO:0000313" key="1">
    <source>
        <dbReference type="EMBL" id="SLN65379.1"/>
    </source>
</evidence>
<sequence>MAKDGWHRLREEDAVTIARRLPVRFDLSVEASLPVSGPVSLTRVAHQVRQDMWRRLQGLRGFSPAVRVTQGDGRLTLRAGGSVEGALPGKACDALSELLDSPTHRARWLAHAARREHG</sequence>
<dbReference type="AlphaFoldDB" id="A0A1X6ZZ23"/>
<organism evidence="1 2">
    <name type="scientific">Pseudooceanicola marinus</name>
    <dbReference type="NCBI Taxonomy" id="396013"/>
    <lineage>
        <taxon>Bacteria</taxon>
        <taxon>Pseudomonadati</taxon>
        <taxon>Pseudomonadota</taxon>
        <taxon>Alphaproteobacteria</taxon>
        <taxon>Rhodobacterales</taxon>
        <taxon>Paracoccaceae</taxon>
        <taxon>Pseudooceanicola</taxon>
    </lineage>
</organism>
<keyword evidence="2" id="KW-1185">Reference proteome</keyword>
<accession>A0A1X6ZZ23</accession>
<dbReference type="RefSeq" id="WP_085889385.1">
    <property type="nucleotide sequence ID" value="NZ_FWFN01000007.1"/>
</dbReference>
<gene>
    <name evidence="1" type="ORF">PSM7751_03351</name>
</gene>